<dbReference type="STRING" id="915059.NH26_05890"/>
<reference evidence="2 3" key="1">
    <citation type="journal article" date="2012" name="Int. J. Syst. Evol. Microbiol.">
        <title>Flammeovirga pacifica sp. nov., isolated from deep-sea sediment.</title>
        <authorList>
            <person name="Xu H."/>
            <person name="Fu Y."/>
            <person name="Yang N."/>
            <person name="Ding Z."/>
            <person name="Lai Q."/>
            <person name="Zeng R."/>
        </authorList>
    </citation>
    <scope>NUCLEOTIDE SEQUENCE [LARGE SCALE GENOMIC DNA]</scope>
    <source>
        <strain evidence="3">DSM 24597 / LMG 26175 / WPAGA1</strain>
    </source>
</reference>
<protein>
    <submittedName>
        <fullName evidence="2">Uncharacterized protein</fullName>
    </submittedName>
</protein>
<sequence length="160" mass="18666">MKGKKKVSKPIALYPKTPAFFALGIFLLITTTLTVGSLRWMSFAGVTWYNTLLLILFSLITLMMLVRVMFAYKKVTIDQGEMTESYPLRLGSKQKVKIKEQLLAWEENQRVIGKSTFNVLTVYFKTTTPIRVTDREMTNYEMAKKYFNQHYSMFDKSKMK</sequence>
<feature type="transmembrane region" description="Helical" evidence="1">
    <location>
        <begin position="20"/>
        <end position="41"/>
    </location>
</feature>
<dbReference type="RefSeq" id="WP_044219060.1">
    <property type="nucleotide sequence ID" value="NZ_JRYR02000001.1"/>
</dbReference>
<dbReference type="AlphaFoldDB" id="A0A1S1YY34"/>
<dbReference type="Proteomes" id="UP000179797">
    <property type="component" value="Unassembled WGS sequence"/>
</dbReference>
<keyword evidence="3" id="KW-1185">Reference proteome</keyword>
<feature type="transmembrane region" description="Helical" evidence="1">
    <location>
        <begin position="47"/>
        <end position="66"/>
    </location>
</feature>
<evidence type="ECO:0000313" key="2">
    <source>
        <dbReference type="EMBL" id="OHX65917.1"/>
    </source>
</evidence>
<organism evidence="2 3">
    <name type="scientific">Flammeovirga pacifica</name>
    <dbReference type="NCBI Taxonomy" id="915059"/>
    <lineage>
        <taxon>Bacteria</taxon>
        <taxon>Pseudomonadati</taxon>
        <taxon>Bacteroidota</taxon>
        <taxon>Cytophagia</taxon>
        <taxon>Cytophagales</taxon>
        <taxon>Flammeovirgaceae</taxon>
        <taxon>Flammeovirga</taxon>
    </lineage>
</organism>
<gene>
    <name evidence="2" type="ORF">NH26_05890</name>
</gene>
<name>A0A1S1YY34_FLAPC</name>
<evidence type="ECO:0000256" key="1">
    <source>
        <dbReference type="SAM" id="Phobius"/>
    </source>
</evidence>
<proteinExistence type="predicted"/>
<keyword evidence="1" id="KW-0472">Membrane</keyword>
<keyword evidence="1" id="KW-1133">Transmembrane helix</keyword>
<dbReference type="EMBL" id="JRYR02000001">
    <property type="protein sequence ID" value="OHX65917.1"/>
    <property type="molecule type" value="Genomic_DNA"/>
</dbReference>
<dbReference type="OrthoDB" id="978916at2"/>
<accession>A0A1S1YY34</accession>
<comment type="caution">
    <text evidence="2">The sequence shown here is derived from an EMBL/GenBank/DDBJ whole genome shotgun (WGS) entry which is preliminary data.</text>
</comment>
<evidence type="ECO:0000313" key="3">
    <source>
        <dbReference type="Proteomes" id="UP000179797"/>
    </source>
</evidence>
<keyword evidence="1" id="KW-0812">Transmembrane</keyword>